<evidence type="ECO:0000313" key="2">
    <source>
        <dbReference type="EMBL" id="KAJ7349876.1"/>
    </source>
</evidence>
<proteinExistence type="predicted"/>
<dbReference type="AlphaFoldDB" id="A0AAD7A5K1"/>
<evidence type="ECO:0000313" key="3">
    <source>
        <dbReference type="Proteomes" id="UP001218218"/>
    </source>
</evidence>
<accession>A0AAD7A5K1</accession>
<organism evidence="2 3">
    <name type="scientific">Mycena albidolilacea</name>
    <dbReference type="NCBI Taxonomy" id="1033008"/>
    <lineage>
        <taxon>Eukaryota</taxon>
        <taxon>Fungi</taxon>
        <taxon>Dikarya</taxon>
        <taxon>Basidiomycota</taxon>
        <taxon>Agaricomycotina</taxon>
        <taxon>Agaricomycetes</taxon>
        <taxon>Agaricomycetidae</taxon>
        <taxon>Agaricales</taxon>
        <taxon>Marasmiineae</taxon>
        <taxon>Mycenaceae</taxon>
        <taxon>Mycena</taxon>
    </lineage>
</organism>
<gene>
    <name evidence="2" type="ORF">DFH08DRAFT_807213</name>
</gene>
<dbReference type="Proteomes" id="UP001218218">
    <property type="component" value="Unassembled WGS sequence"/>
</dbReference>
<protein>
    <submittedName>
        <fullName evidence="2">Uncharacterized protein</fullName>
    </submittedName>
</protein>
<comment type="caution">
    <text evidence="2">The sequence shown here is derived from an EMBL/GenBank/DDBJ whole genome shotgun (WGS) entry which is preliminary data.</text>
</comment>
<name>A0AAD7A5K1_9AGAR</name>
<reference evidence="2" key="1">
    <citation type="submission" date="2023-03" db="EMBL/GenBank/DDBJ databases">
        <title>Massive genome expansion in bonnet fungi (Mycena s.s.) driven by repeated elements and novel gene families across ecological guilds.</title>
        <authorList>
            <consortium name="Lawrence Berkeley National Laboratory"/>
            <person name="Harder C.B."/>
            <person name="Miyauchi S."/>
            <person name="Viragh M."/>
            <person name="Kuo A."/>
            <person name="Thoen E."/>
            <person name="Andreopoulos B."/>
            <person name="Lu D."/>
            <person name="Skrede I."/>
            <person name="Drula E."/>
            <person name="Henrissat B."/>
            <person name="Morin E."/>
            <person name="Kohler A."/>
            <person name="Barry K."/>
            <person name="LaButti K."/>
            <person name="Morin E."/>
            <person name="Salamov A."/>
            <person name="Lipzen A."/>
            <person name="Mereny Z."/>
            <person name="Hegedus B."/>
            <person name="Baldrian P."/>
            <person name="Stursova M."/>
            <person name="Weitz H."/>
            <person name="Taylor A."/>
            <person name="Grigoriev I.V."/>
            <person name="Nagy L.G."/>
            <person name="Martin F."/>
            <person name="Kauserud H."/>
        </authorList>
    </citation>
    <scope>NUCLEOTIDE SEQUENCE</scope>
    <source>
        <strain evidence="2">CBHHK002</strain>
    </source>
</reference>
<keyword evidence="3" id="KW-1185">Reference proteome</keyword>
<sequence>MVRVSIVQPSSSTPTCPLKVEESPANKRNSLLAPQEASGSTLGDRCVNNAGGQLHWLQGMQFLILHARLNGQWPALLLQRPSLECRFYDYIAAPPSVLEVLTTICEGREAWGTRQGGSGCHCQQLEEQDVPKNLQNVEELVEKRPR</sequence>
<evidence type="ECO:0000256" key="1">
    <source>
        <dbReference type="SAM" id="MobiDB-lite"/>
    </source>
</evidence>
<dbReference type="EMBL" id="JARIHO010000015">
    <property type="protein sequence ID" value="KAJ7349876.1"/>
    <property type="molecule type" value="Genomic_DNA"/>
</dbReference>
<feature type="region of interest" description="Disordered" evidence="1">
    <location>
        <begin position="7"/>
        <end position="41"/>
    </location>
</feature>